<keyword evidence="8" id="KW-0808">Transferase</keyword>
<keyword evidence="19" id="KW-1185">Reference proteome</keyword>
<keyword evidence="10" id="KW-0479">Metal-binding</keyword>
<evidence type="ECO:0000256" key="9">
    <source>
        <dbReference type="ARBA" id="ARBA00022692"/>
    </source>
</evidence>
<dbReference type="GO" id="GO:0005886">
    <property type="term" value="C:plasma membrane"/>
    <property type="evidence" value="ECO:0007669"/>
    <property type="project" value="UniProtKB-SubCell"/>
</dbReference>
<evidence type="ECO:0000256" key="11">
    <source>
        <dbReference type="ARBA" id="ARBA00022842"/>
    </source>
</evidence>
<evidence type="ECO:0000256" key="15">
    <source>
        <dbReference type="ARBA" id="ARBA00030679"/>
    </source>
</evidence>
<keyword evidence="12 17" id="KW-1133">Transmembrane helix</keyword>
<evidence type="ECO:0000256" key="8">
    <source>
        <dbReference type="ARBA" id="ARBA00022679"/>
    </source>
</evidence>
<feature type="transmembrane region" description="Helical" evidence="17">
    <location>
        <begin position="351"/>
        <end position="370"/>
    </location>
</feature>
<sequence length="818" mass="88439">MADEPDPATVADATATFCEEYESGERALETVLEVDAERDTWCFDDLPLDSGTFGELVSRGIVTAVGDEYRVASRRGVRAGLDGEPVSEDRSASGFDLSVPIAFDPRAAVGLVGALVLVFVMRSLNYRSVVRGDHVVSPANDPYYYRYWLEELLAESSDPTDWSVVTNLPEGAAELRPFTHAANWFAAALLGGDQWAANTVAVWLPVVMAVALGAVVYWLTVVVTDDVRVGIAAVVMLALTPVHAVYTGLGFLEHRLYQYVFMGVTLLALAWLAVDFQRRFDRDATPETATRAHRREPATWVAAGALGIALAVSVHAWGGSILLLVPVAGYIGLKVIADIRAGLSPLLTNGPLLAGIGLGGALIVAMHVHWGWHEPLTSAVSLLVVAGAVNVVGLGELWRRLEWPAIGLLGSEALVAGVALVAFRSLRPDTWARLAQRAGELFYREGMAETKSILALENGVVFGPLSQFGLGFYLGILVLGWACWAAYRRYEPRWLLLAVYGAFWLALAAIQGRFAAQLAIPLSVLGGLGFVWLLAWADLVREPALFRDGDESGLENRGEGRGTAADGGERSVPSIVVPTDTRTLVALLWIGLLVCGLNLFFVPSMLAQTTHSDAQFDAAMAIDDHAEDVGRESPETYVLSHWGDNRMYNYFVNGGAERYSYARQNFGEFRAGDDPDGWYHQFNNTDVGYVVVTDSNEYDATSTYARLHDELGAGGEDGPPLEHYRAVFVDDEVTAFAVVPGATIIENQPDVTDPNETVAIETEVVVSGEAIPYERTVTPDSDGRVVATVPYPGEYTVGETEVDVSRAAVENGDVIRPD</sequence>
<evidence type="ECO:0000313" key="19">
    <source>
        <dbReference type="Proteomes" id="UP001154061"/>
    </source>
</evidence>
<keyword evidence="14" id="KW-0464">Manganese</keyword>
<feature type="transmembrane region" description="Helical" evidence="17">
    <location>
        <begin position="200"/>
        <end position="219"/>
    </location>
</feature>
<keyword evidence="13 17" id="KW-0472">Membrane</keyword>
<dbReference type="PANTHER" id="PTHR13872:SF1">
    <property type="entry name" value="DOLICHYL-DIPHOSPHOOLIGOSACCHARIDE--PROTEIN GLYCOSYLTRANSFERASE SUBUNIT STT3B"/>
    <property type="match status" value="1"/>
</dbReference>
<evidence type="ECO:0000256" key="16">
    <source>
        <dbReference type="ARBA" id="ARBA00034066"/>
    </source>
</evidence>
<comment type="pathway">
    <text evidence="4">Protein modification; protein glycosylation.</text>
</comment>
<comment type="cofactor">
    <cofactor evidence="1">
        <name>Mn(2+)</name>
        <dbReference type="ChEBI" id="CHEBI:29035"/>
    </cofactor>
</comment>
<evidence type="ECO:0000256" key="6">
    <source>
        <dbReference type="ARBA" id="ARBA00012602"/>
    </source>
</evidence>
<dbReference type="EC" id="2.4.99.21" evidence="6"/>
<dbReference type="AlphaFoldDB" id="A0A9Q4PZD3"/>
<dbReference type="Proteomes" id="UP001154061">
    <property type="component" value="Unassembled WGS sequence"/>
</dbReference>
<feature type="transmembrane region" description="Helical" evidence="17">
    <location>
        <begin position="494"/>
        <end position="512"/>
    </location>
</feature>
<feature type="transmembrane region" description="Helical" evidence="17">
    <location>
        <begin position="584"/>
        <end position="606"/>
    </location>
</feature>
<protein>
    <recommendedName>
        <fullName evidence="6">dolichyl-phosphooligosaccharide-protein glycotransferase</fullName>
        <ecNumber evidence="6">2.4.99.21</ecNumber>
    </recommendedName>
    <alternativeName>
        <fullName evidence="15">Oligosaccharyl transferase</fullName>
    </alternativeName>
</protein>
<feature type="transmembrane region" description="Helical" evidence="17">
    <location>
        <begin position="376"/>
        <end position="398"/>
    </location>
</feature>
<evidence type="ECO:0000256" key="10">
    <source>
        <dbReference type="ARBA" id="ARBA00022723"/>
    </source>
</evidence>
<evidence type="ECO:0000256" key="3">
    <source>
        <dbReference type="ARBA" id="ARBA00004651"/>
    </source>
</evidence>
<feature type="transmembrane region" description="Helical" evidence="17">
    <location>
        <begin position="257"/>
        <end position="276"/>
    </location>
</feature>
<evidence type="ECO:0000256" key="5">
    <source>
        <dbReference type="ARBA" id="ARBA00010810"/>
    </source>
</evidence>
<dbReference type="RefSeq" id="WP_277519446.1">
    <property type="nucleotide sequence ID" value="NZ_JAMQOT010000001.1"/>
</dbReference>
<dbReference type="EMBL" id="JAMQOT010000001">
    <property type="protein sequence ID" value="MDF9743999.1"/>
    <property type="molecule type" value="Genomic_DNA"/>
</dbReference>
<name>A0A9Q4PZD3_9EURY</name>
<feature type="transmembrane region" description="Helical" evidence="17">
    <location>
        <begin position="405"/>
        <end position="423"/>
    </location>
</feature>
<evidence type="ECO:0000256" key="4">
    <source>
        <dbReference type="ARBA" id="ARBA00004922"/>
    </source>
</evidence>
<feature type="transmembrane region" description="Helical" evidence="17">
    <location>
        <begin position="321"/>
        <end position="339"/>
    </location>
</feature>
<proteinExistence type="inferred from homology"/>
<evidence type="ECO:0000256" key="7">
    <source>
        <dbReference type="ARBA" id="ARBA00022676"/>
    </source>
</evidence>
<dbReference type="GO" id="GO:0046872">
    <property type="term" value="F:metal ion binding"/>
    <property type="evidence" value="ECO:0007669"/>
    <property type="project" value="UniProtKB-KW"/>
</dbReference>
<keyword evidence="9 17" id="KW-0812">Transmembrane</keyword>
<reference evidence="18" key="1">
    <citation type="submission" date="2022-06" db="EMBL/GenBank/DDBJ databases">
        <title>Natrinema sp. a new haloarchaeum isolate from saline soil.</title>
        <authorList>
            <person name="Strakova D."/>
            <person name="Galisteo C."/>
            <person name="Sanchez-Porro C."/>
            <person name="Ventosa A."/>
        </authorList>
    </citation>
    <scope>NUCLEOTIDE SEQUENCE</scope>
    <source>
        <strain evidence="18">S1CR25-10</strain>
    </source>
</reference>
<dbReference type="GO" id="GO:0004576">
    <property type="term" value="F:oligosaccharyl transferase activity"/>
    <property type="evidence" value="ECO:0007669"/>
    <property type="project" value="InterPro"/>
</dbReference>
<feature type="transmembrane region" description="Helical" evidence="17">
    <location>
        <begin position="107"/>
        <end position="124"/>
    </location>
</feature>
<comment type="similarity">
    <text evidence="5">Belongs to the STT3 family.</text>
</comment>
<keyword evidence="7" id="KW-0328">Glycosyltransferase</keyword>
<evidence type="ECO:0000313" key="18">
    <source>
        <dbReference type="EMBL" id="MDF9743999.1"/>
    </source>
</evidence>
<evidence type="ECO:0000256" key="13">
    <source>
        <dbReference type="ARBA" id="ARBA00023136"/>
    </source>
</evidence>
<dbReference type="InterPro" id="IPR003674">
    <property type="entry name" value="Oligo_trans_STT3"/>
</dbReference>
<feature type="transmembrane region" description="Helical" evidence="17">
    <location>
        <begin position="231"/>
        <end position="251"/>
    </location>
</feature>
<evidence type="ECO:0000256" key="14">
    <source>
        <dbReference type="ARBA" id="ARBA00023211"/>
    </source>
</evidence>
<evidence type="ECO:0000256" key="17">
    <source>
        <dbReference type="SAM" id="Phobius"/>
    </source>
</evidence>
<evidence type="ECO:0000256" key="1">
    <source>
        <dbReference type="ARBA" id="ARBA00001936"/>
    </source>
</evidence>
<evidence type="ECO:0000256" key="12">
    <source>
        <dbReference type="ARBA" id="ARBA00022989"/>
    </source>
</evidence>
<feature type="transmembrane region" description="Helical" evidence="17">
    <location>
        <begin position="468"/>
        <end position="487"/>
    </location>
</feature>
<feature type="transmembrane region" description="Helical" evidence="17">
    <location>
        <begin position="518"/>
        <end position="537"/>
    </location>
</feature>
<comment type="cofactor">
    <cofactor evidence="2">
        <name>Mg(2+)</name>
        <dbReference type="ChEBI" id="CHEBI:18420"/>
    </cofactor>
</comment>
<comment type="catalytic activity">
    <reaction evidence="16">
        <text>an archaeal dolichyl phosphooligosaccharide + [protein]-L-asparagine = an archaeal dolichyl phosphate + a glycoprotein with the oligosaccharide chain attached by N-beta-D-glycosyl linkage to a protein L-asparagine.</text>
        <dbReference type="EC" id="2.4.99.21"/>
    </reaction>
</comment>
<dbReference type="PANTHER" id="PTHR13872">
    <property type="entry name" value="DOLICHYL-DIPHOSPHOOLIGOSACCHARIDE--PROTEIN GLYCOSYLTRANSFERASE SUBUNIT"/>
    <property type="match status" value="1"/>
</dbReference>
<gene>
    <name evidence="18" type="ORF">NDI89_00215</name>
</gene>
<comment type="subcellular location">
    <subcellularLocation>
        <location evidence="3">Cell membrane</location>
        <topology evidence="3">Multi-pass membrane protein</topology>
    </subcellularLocation>
</comment>
<organism evidence="18 19">
    <name type="scientific">Natrinema salsiterrestre</name>
    <dbReference type="NCBI Taxonomy" id="2950540"/>
    <lineage>
        <taxon>Archaea</taxon>
        <taxon>Methanobacteriati</taxon>
        <taxon>Methanobacteriota</taxon>
        <taxon>Stenosarchaea group</taxon>
        <taxon>Halobacteria</taxon>
        <taxon>Halobacteriales</taxon>
        <taxon>Natrialbaceae</taxon>
        <taxon>Natrinema</taxon>
    </lineage>
</organism>
<keyword evidence="11" id="KW-0460">Magnesium</keyword>
<evidence type="ECO:0000256" key="2">
    <source>
        <dbReference type="ARBA" id="ARBA00001946"/>
    </source>
</evidence>
<comment type="caution">
    <text evidence="18">The sequence shown here is derived from an EMBL/GenBank/DDBJ whole genome shotgun (WGS) entry which is preliminary data.</text>
</comment>
<accession>A0A9Q4PZD3</accession>